<dbReference type="EMBL" id="JAASRM010000001">
    <property type="protein sequence ID" value="NIK88513.1"/>
    <property type="molecule type" value="Genomic_DNA"/>
</dbReference>
<dbReference type="Gene3D" id="1.10.260.40">
    <property type="entry name" value="lambda repressor-like DNA-binding domains"/>
    <property type="match status" value="1"/>
</dbReference>
<accession>A0A846MYX4</accession>
<dbReference type="InterPro" id="IPR010982">
    <property type="entry name" value="Lambda_DNA-bd_dom_sf"/>
</dbReference>
<proteinExistence type="predicted"/>
<dbReference type="Proteomes" id="UP000570514">
    <property type="component" value="Unassembled WGS sequence"/>
</dbReference>
<organism evidence="2 3">
    <name type="scientific">Rhizomicrobium palustre</name>
    <dbReference type="NCBI Taxonomy" id="189966"/>
    <lineage>
        <taxon>Bacteria</taxon>
        <taxon>Pseudomonadati</taxon>
        <taxon>Pseudomonadota</taxon>
        <taxon>Alphaproteobacteria</taxon>
        <taxon>Micropepsales</taxon>
        <taxon>Micropepsaceae</taxon>
        <taxon>Rhizomicrobium</taxon>
    </lineage>
</organism>
<dbReference type="RefSeq" id="WP_167082685.1">
    <property type="nucleotide sequence ID" value="NZ_JAASRM010000001.1"/>
</dbReference>
<gene>
    <name evidence="2" type="ORF">FHS83_001831</name>
</gene>
<reference evidence="2 3" key="1">
    <citation type="submission" date="2020-03" db="EMBL/GenBank/DDBJ databases">
        <title>Genomic Encyclopedia of Type Strains, Phase IV (KMG-IV): sequencing the most valuable type-strain genomes for metagenomic binning, comparative biology and taxonomic classification.</title>
        <authorList>
            <person name="Goeker M."/>
        </authorList>
    </citation>
    <scope>NUCLEOTIDE SEQUENCE [LARGE SCALE GENOMIC DNA]</scope>
    <source>
        <strain evidence="2 3">DSM 19867</strain>
    </source>
</reference>
<evidence type="ECO:0000313" key="2">
    <source>
        <dbReference type="EMBL" id="NIK88513.1"/>
    </source>
</evidence>
<keyword evidence="3" id="KW-1185">Reference proteome</keyword>
<comment type="caution">
    <text evidence="2">The sequence shown here is derived from an EMBL/GenBank/DDBJ whole genome shotgun (WGS) entry which is preliminary data.</text>
</comment>
<protein>
    <submittedName>
        <fullName evidence="2">DNA-binding XRE family transcriptional regulator</fullName>
    </submittedName>
</protein>
<dbReference type="GO" id="GO:0003677">
    <property type="term" value="F:DNA binding"/>
    <property type="evidence" value="ECO:0007669"/>
    <property type="project" value="UniProtKB-KW"/>
</dbReference>
<dbReference type="InterPro" id="IPR001387">
    <property type="entry name" value="Cro/C1-type_HTH"/>
</dbReference>
<sequence>MEGGFMRMFTPNGGAIRVLRKRRSHRKTQEAFAREIGVSERTLRDIENLNKPIDELQADRIASALKVGRGDVVFATEGPRLVATPPTQSPMPASVHTTRGKQLVPRFDKDTACDVGSGESLYDLACRCDFVIAESRIPMNGEISSYVSELVSLIEAASWMKRERFSKLEAEVEKSQRNCMRHLLVQLRGNDVWTYALHHTKHLPVSDEVPEISSTDVEWHAIVVFDSPGEYGENTVEVDVDNGHPWIIDWDKPMHCPTRRA</sequence>
<dbReference type="AlphaFoldDB" id="A0A846MYX4"/>
<evidence type="ECO:0000259" key="1">
    <source>
        <dbReference type="PROSITE" id="PS50943"/>
    </source>
</evidence>
<dbReference type="SMART" id="SM00530">
    <property type="entry name" value="HTH_XRE"/>
    <property type="match status" value="1"/>
</dbReference>
<feature type="domain" description="HTH cro/C1-type" evidence="1">
    <location>
        <begin position="16"/>
        <end position="73"/>
    </location>
</feature>
<dbReference type="CDD" id="cd00093">
    <property type="entry name" value="HTH_XRE"/>
    <property type="match status" value="1"/>
</dbReference>
<keyword evidence="2" id="KW-0238">DNA-binding</keyword>
<dbReference type="Pfam" id="PF01381">
    <property type="entry name" value="HTH_3"/>
    <property type="match status" value="1"/>
</dbReference>
<dbReference type="SUPFAM" id="SSF47413">
    <property type="entry name" value="lambda repressor-like DNA-binding domains"/>
    <property type="match status" value="1"/>
</dbReference>
<name>A0A846MYX4_9PROT</name>
<dbReference type="PROSITE" id="PS50943">
    <property type="entry name" value="HTH_CROC1"/>
    <property type="match status" value="1"/>
</dbReference>
<evidence type="ECO:0000313" key="3">
    <source>
        <dbReference type="Proteomes" id="UP000570514"/>
    </source>
</evidence>